<protein>
    <submittedName>
        <fullName evidence="7">ECF subfamily RNA polymerase sigma-24 subunit</fullName>
    </submittedName>
</protein>
<keyword evidence="3" id="KW-0731">Sigma factor</keyword>
<sequence length="173" mass="19184">MNRLMNTDETTRQALVALIPRLRRFARVLTGNMADADDVVQACLEKAMLNLDQWQPGTRLDAWVFRIARNHWLDNRRRAHNRMGHDDISEMPDLVGDDGVAVVEAGDEARMVRAAVDALPPDQRDVVALVILEEMSYREAADTLGLPIGTVMSRLSRAKAALAKRIAGTGAVQ</sequence>
<dbReference type="Pfam" id="PF08281">
    <property type="entry name" value="Sigma70_r4_2"/>
    <property type="match status" value="1"/>
</dbReference>
<dbReference type="InterPro" id="IPR014284">
    <property type="entry name" value="RNA_pol_sigma-70_dom"/>
</dbReference>
<keyword evidence="2" id="KW-0805">Transcription regulation</keyword>
<dbReference type="CDD" id="cd06171">
    <property type="entry name" value="Sigma70_r4"/>
    <property type="match status" value="1"/>
</dbReference>
<evidence type="ECO:0000313" key="7">
    <source>
        <dbReference type="EMBL" id="OBV10235.1"/>
    </source>
</evidence>
<feature type="domain" description="RNA polymerase sigma factor 70 region 4 type 2" evidence="5">
    <location>
        <begin position="110"/>
        <end position="162"/>
    </location>
</feature>
<gene>
    <name evidence="7" type="ORF">I603_2197</name>
</gene>
<evidence type="ECO:0000256" key="1">
    <source>
        <dbReference type="ARBA" id="ARBA00010641"/>
    </source>
</evidence>
<dbReference type="InterPro" id="IPR039425">
    <property type="entry name" value="RNA_pol_sigma-70-like"/>
</dbReference>
<dbReference type="InterPro" id="IPR013249">
    <property type="entry name" value="RNA_pol_sigma70_r4_t2"/>
</dbReference>
<dbReference type="InterPro" id="IPR013325">
    <property type="entry name" value="RNA_pol_sigma_r2"/>
</dbReference>
<evidence type="ECO:0000259" key="5">
    <source>
        <dbReference type="Pfam" id="PF08281"/>
    </source>
</evidence>
<accession>A0A1A7BG93</accession>
<proteinExistence type="inferred from homology"/>
<keyword evidence="4" id="KW-0804">Transcription</keyword>
<dbReference type="EMBL" id="LZYB01000006">
    <property type="protein sequence ID" value="OBV10235.1"/>
    <property type="molecule type" value="Genomic_DNA"/>
</dbReference>
<comment type="caution">
    <text evidence="7">The sequence shown here is derived from an EMBL/GenBank/DDBJ whole genome shotgun (WGS) entry which is preliminary data.</text>
</comment>
<evidence type="ECO:0000256" key="3">
    <source>
        <dbReference type="ARBA" id="ARBA00023082"/>
    </source>
</evidence>
<feature type="domain" description="PhyR sigma2" evidence="6">
    <location>
        <begin position="17"/>
        <end position="67"/>
    </location>
</feature>
<dbReference type="Pfam" id="PF22029">
    <property type="entry name" value="PhyR_sigma2"/>
    <property type="match status" value="1"/>
</dbReference>
<organism evidence="7 8">
    <name type="scientific">Erythrobacter dokdonensis DSW-74</name>
    <dbReference type="NCBI Taxonomy" id="1300349"/>
    <lineage>
        <taxon>Bacteria</taxon>
        <taxon>Pseudomonadati</taxon>
        <taxon>Pseudomonadota</taxon>
        <taxon>Alphaproteobacteria</taxon>
        <taxon>Sphingomonadales</taxon>
        <taxon>Erythrobacteraceae</taxon>
        <taxon>Erythrobacter/Porphyrobacter group</taxon>
        <taxon>Erythrobacter</taxon>
    </lineage>
</organism>
<dbReference type="InterPro" id="IPR053866">
    <property type="entry name" value="PhyR_sigma2"/>
</dbReference>
<keyword evidence="8" id="KW-1185">Reference proteome</keyword>
<evidence type="ECO:0000256" key="4">
    <source>
        <dbReference type="ARBA" id="ARBA00023163"/>
    </source>
</evidence>
<reference evidence="7 8" key="1">
    <citation type="submission" date="2016-06" db="EMBL/GenBank/DDBJ databases">
        <title>Genome sequence of Porphyrobacter dokdonensis DSW-74.</title>
        <authorList>
            <person name="Kim J.F."/>
            <person name="Song J.Y."/>
        </authorList>
    </citation>
    <scope>NUCLEOTIDE SEQUENCE [LARGE SCALE GENOMIC DNA]</scope>
    <source>
        <strain evidence="7 8">DSW-74</strain>
    </source>
</reference>
<dbReference type="Proteomes" id="UP000092484">
    <property type="component" value="Unassembled WGS sequence"/>
</dbReference>
<comment type="similarity">
    <text evidence="1">Belongs to the sigma-70 factor family. ECF subfamily.</text>
</comment>
<dbReference type="SUPFAM" id="SSF88946">
    <property type="entry name" value="Sigma2 domain of RNA polymerase sigma factors"/>
    <property type="match status" value="1"/>
</dbReference>
<dbReference type="GO" id="GO:0006352">
    <property type="term" value="P:DNA-templated transcription initiation"/>
    <property type="evidence" value="ECO:0007669"/>
    <property type="project" value="InterPro"/>
</dbReference>
<dbReference type="Gene3D" id="1.10.10.10">
    <property type="entry name" value="Winged helix-like DNA-binding domain superfamily/Winged helix DNA-binding domain"/>
    <property type="match status" value="1"/>
</dbReference>
<evidence type="ECO:0000256" key="2">
    <source>
        <dbReference type="ARBA" id="ARBA00023015"/>
    </source>
</evidence>
<evidence type="ECO:0000313" key="8">
    <source>
        <dbReference type="Proteomes" id="UP000092484"/>
    </source>
</evidence>
<dbReference type="Gene3D" id="1.10.1740.10">
    <property type="match status" value="1"/>
</dbReference>
<dbReference type="GO" id="GO:0003677">
    <property type="term" value="F:DNA binding"/>
    <property type="evidence" value="ECO:0007669"/>
    <property type="project" value="InterPro"/>
</dbReference>
<dbReference type="PATRIC" id="fig|1300349.4.peg.2189"/>
<dbReference type="InterPro" id="IPR036388">
    <property type="entry name" value="WH-like_DNA-bd_sf"/>
</dbReference>
<dbReference type="AlphaFoldDB" id="A0A1A7BG93"/>
<dbReference type="STRING" id="1300349.I603_2197"/>
<evidence type="ECO:0000259" key="6">
    <source>
        <dbReference type="Pfam" id="PF22029"/>
    </source>
</evidence>
<dbReference type="NCBIfam" id="TIGR02937">
    <property type="entry name" value="sigma70-ECF"/>
    <property type="match status" value="1"/>
</dbReference>
<dbReference type="GO" id="GO:0016987">
    <property type="term" value="F:sigma factor activity"/>
    <property type="evidence" value="ECO:0007669"/>
    <property type="project" value="UniProtKB-KW"/>
</dbReference>
<dbReference type="PANTHER" id="PTHR43133:SF25">
    <property type="entry name" value="RNA POLYMERASE SIGMA FACTOR RFAY-RELATED"/>
    <property type="match status" value="1"/>
</dbReference>
<name>A0A1A7BG93_9SPHN</name>
<dbReference type="InterPro" id="IPR013324">
    <property type="entry name" value="RNA_pol_sigma_r3/r4-like"/>
</dbReference>
<dbReference type="SUPFAM" id="SSF88659">
    <property type="entry name" value="Sigma3 and sigma4 domains of RNA polymerase sigma factors"/>
    <property type="match status" value="1"/>
</dbReference>
<dbReference type="PANTHER" id="PTHR43133">
    <property type="entry name" value="RNA POLYMERASE ECF-TYPE SIGMA FACTO"/>
    <property type="match status" value="1"/>
</dbReference>